<organism evidence="1 2">
    <name type="scientific">Anisodus tanguticus</name>
    <dbReference type="NCBI Taxonomy" id="243964"/>
    <lineage>
        <taxon>Eukaryota</taxon>
        <taxon>Viridiplantae</taxon>
        <taxon>Streptophyta</taxon>
        <taxon>Embryophyta</taxon>
        <taxon>Tracheophyta</taxon>
        <taxon>Spermatophyta</taxon>
        <taxon>Magnoliopsida</taxon>
        <taxon>eudicotyledons</taxon>
        <taxon>Gunneridae</taxon>
        <taxon>Pentapetalae</taxon>
        <taxon>asterids</taxon>
        <taxon>lamiids</taxon>
        <taxon>Solanales</taxon>
        <taxon>Solanaceae</taxon>
        <taxon>Solanoideae</taxon>
        <taxon>Hyoscyameae</taxon>
        <taxon>Anisodus</taxon>
    </lineage>
</organism>
<proteinExistence type="predicted"/>
<dbReference type="AlphaFoldDB" id="A0AAE1UZM0"/>
<protein>
    <submittedName>
        <fullName evidence="1">Uncharacterized protein</fullName>
    </submittedName>
</protein>
<reference evidence="1" key="1">
    <citation type="submission" date="2023-12" db="EMBL/GenBank/DDBJ databases">
        <title>Genome assembly of Anisodus tanguticus.</title>
        <authorList>
            <person name="Wang Y.-J."/>
        </authorList>
    </citation>
    <scope>NUCLEOTIDE SEQUENCE</scope>
    <source>
        <strain evidence="1">KB-2021</strain>
        <tissue evidence="1">Leaf</tissue>
    </source>
</reference>
<dbReference type="EMBL" id="JAVYJV010000021">
    <property type="protein sequence ID" value="KAK4342775.1"/>
    <property type="molecule type" value="Genomic_DNA"/>
</dbReference>
<sequence>MEEHDTPQSLNEENIAKLLCIIQKVEAEDKAVLDKIVDSLTSLDNSSNSLGSQDKENNISLKVGEFQKTIMDDKCDAKKVLILGDGRVCRPAAELLASIGSKPSRQGLK</sequence>
<evidence type="ECO:0000313" key="1">
    <source>
        <dbReference type="EMBL" id="KAK4342775.1"/>
    </source>
</evidence>
<accession>A0AAE1UZM0</accession>
<name>A0AAE1UZM0_9SOLA</name>
<keyword evidence="2" id="KW-1185">Reference proteome</keyword>
<dbReference type="Proteomes" id="UP001291623">
    <property type="component" value="Unassembled WGS sequence"/>
</dbReference>
<comment type="caution">
    <text evidence="1">The sequence shown here is derived from an EMBL/GenBank/DDBJ whole genome shotgun (WGS) entry which is preliminary data.</text>
</comment>
<gene>
    <name evidence="1" type="ORF">RND71_038591</name>
</gene>
<evidence type="ECO:0000313" key="2">
    <source>
        <dbReference type="Proteomes" id="UP001291623"/>
    </source>
</evidence>